<evidence type="ECO:0000256" key="4">
    <source>
        <dbReference type="ARBA" id="ARBA00022989"/>
    </source>
</evidence>
<dbReference type="EMBL" id="ACIS01000013">
    <property type="protein sequence ID" value="EEG06941.1"/>
    <property type="molecule type" value="Genomic_DNA"/>
</dbReference>
<feature type="transmembrane region" description="Helical" evidence="6">
    <location>
        <begin position="88"/>
        <end position="111"/>
    </location>
</feature>
<keyword evidence="3 6" id="KW-0812">Transmembrane</keyword>
<reference evidence="7 8" key="1">
    <citation type="submission" date="2009-02" db="EMBL/GenBank/DDBJ databases">
        <title>Sequencing of the draft genome and assembly of Lutiella nitroferrum 2002.</title>
        <authorList>
            <consortium name="US DOE Joint Genome Institute (JGI-PGF)"/>
            <person name="Lucas S."/>
            <person name="Copeland A."/>
            <person name="Lapidus A."/>
            <person name="Glavina del Rio T."/>
            <person name="Tice H."/>
            <person name="Bruce D."/>
            <person name="Goodwin L."/>
            <person name="Pitluck S."/>
            <person name="Larimer F."/>
            <person name="Land M.L."/>
            <person name="Hauser L."/>
            <person name="Coates J.D."/>
        </authorList>
    </citation>
    <scope>NUCLEOTIDE SEQUENCE [LARGE SCALE GENOMIC DNA]</scope>
    <source>
        <strain evidence="7 8">2002</strain>
    </source>
</reference>
<keyword evidence="8" id="KW-1185">Reference proteome</keyword>
<dbReference type="AlphaFoldDB" id="B9Z8K3"/>
<proteinExistence type="predicted"/>
<gene>
    <name evidence="7" type="ORF">FuraDRAFT_3689</name>
</gene>
<evidence type="ECO:0000256" key="5">
    <source>
        <dbReference type="ARBA" id="ARBA00023136"/>
    </source>
</evidence>
<evidence type="ECO:0000256" key="3">
    <source>
        <dbReference type="ARBA" id="ARBA00022692"/>
    </source>
</evidence>
<organism evidence="7 8">
    <name type="scientific">Pseudogulbenkiania ferrooxidans 2002</name>
    <dbReference type="NCBI Taxonomy" id="279714"/>
    <lineage>
        <taxon>Bacteria</taxon>
        <taxon>Pseudomonadati</taxon>
        <taxon>Pseudomonadota</taxon>
        <taxon>Betaproteobacteria</taxon>
        <taxon>Neisseriales</taxon>
        <taxon>Chromobacteriaceae</taxon>
        <taxon>Pseudogulbenkiania</taxon>
    </lineage>
</organism>
<dbReference type="PANTHER" id="PTHR30250">
    <property type="entry name" value="PST FAMILY PREDICTED COLANIC ACID TRANSPORTER"/>
    <property type="match status" value="1"/>
</dbReference>
<dbReference type="RefSeq" id="WP_008955707.1">
    <property type="nucleotide sequence ID" value="NZ_ACIS01000013.1"/>
</dbReference>
<keyword evidence="2" id="KW-1003">Cell membrane</keyword>
<feature type="transmembrane region" description="Helical" evidence="6">
    <location>
        <begin position="299"/>
        <end position="320"/>
    </location>
</feature>
<evidence type="ECO:0000313" key="8">
    <source>
        <dbReference type="Proteomes" id="UP000003165"/>
    </source>
</evidence>
<name>B9Z8K3_9NEIS</name>
<feature type="transmembrane region" description="Helical" evidence="6">
    <location>
        <begin position="371"/>
        <end position="391"/>
    </location>
</feature>
<accession>B9Z8K3</accession>
<feature type="transmembrane region" description="Helical" evidence="6">
    <location>
        <begin position="123"/>
        <end position="141"/>
    </location>
</feature>
<keyword evidence="5 6" id="KW-0472">Membrane</keyword>
<dbReference type="Proteomes" id="UP000003165">
    <property type="component" value="Unassembled WGS sequence"/>
</dbReference>
<feature type="transmembrane region" description="Helical" evidence="6">
    <location>
        <begin position="243"/>
        <end position="263"/>
    </location>
</feature>
<comment type="subcellular location">
    <subcellularLocation>
        <location evidence="1">Cell membrane</location>
        <topology evidence="1">Multi-pass membrane protein</topology>
    </subcellularLocation>
</comment>
<evidence type="ECO:0000256" key="1">
    <source>
        <dbReference type="ARBA" id="ARBA00004651"/>
    </source>
</evidence>
<evidence type="ECO:0000256" key="6">
    <source>
        <dbReference type="SAM" id="Phobius"/>
    </source>
</evidence>
<sequence>MLKGAVQRLVAGGFARNVATLTGGAALAQLLPLVFAPLLTRLYSPDDFGLLAVFSAWLSNLAVIATARYDMAIVLPKDERDAERLMTLALAINLALLLVLTALLLPAHGWIAATLGAPALGPWLLVLPGGVWLAGSLQAWTSWNNRQRRYPANAQGRVMQSLGVTLAQLGAGWAGLGFAGLIAGSLAGQALALLAQARADLATRLTWLRGHRRAELAALARRYAEFPKINTPHAFVVAFQDSLMLALLTSLAGHAVVGQYALVLRVLKLPAALLGQAVSQVIFRDLAEAHAHGRAMTPLLARALAVLAGAALLPFGLLLVAAEPLFGWVFGAGWREAGVIAATLVPYLAAAFVAGPCFMVPMVIGRQRASFLFVLIGVVVNMAAFAAVFVASRDALLAFKVMSGVMSLYFAAYVAWIFRLLRRLETHGA</sequence>
<dbReference type="InterPro" id="IPR050833">
    <property type="entry name" value="Poly_Biosynth_Transport"/>
</dbReference>
<evidence type="ECO:0000256" key="2">
    <source>
        <dbReference type="ARBA" id="ARBA00022475"/>
    </source>
</evidence>
<feature type="transmembrane region" description="Helical" evidence="6">
    <location>
        <begin position="21"/>
        <end position="42"/>
    </location>
</feature>
<dbReference type="GO" id="GO:0005886">
    <property type="term" value="C:plasma membrane"/>
    <property type="evidence" value="ECO:0007669"/>
    <property type="project" value="UniProtKB-SubCell"/>
</dbReference>
<dbReference type="eggNOG" id="COG2244">
    <property type="taxonomic scope" value="Bacteria"/>
</dbReference>
<protein>
    <submittedName>
        <fullName evidence="7">Polysaccharide biosynthesis protein</fullName>
    </submittedName>
</protein>
<feature type="transmembrane region" description="Helical" evidence="6">
    <location>
        <begin position="162"/>
        <end position="183"/>
    </location>
</feature>
<feature type="transmembrane region" description="Helical" evidence="6">
    <location>
        <begin position="340"/>
        <end position="364"/>
    </location>
</feature>
<comment type="caution">
    <text evidence="7">The sequence shown here is derived from an EMBL/GenBank/DDBJ whole genome shotgun (WGS) entry which is preliminary data.</text>
</comment>
<dbReference type="Pfam" id="PF13440">
    <property type="entry name" value="Polysacc_synt_3"/>
    <property type="match status" value="1"/>
</dbReference>
<feature type="transmembrane region" description="Helical" evidence="6">
    <location>
        <begin position="48"/>
        <end position="67"/>
    </location>
</feature>
<evidence type="ECO:0000313" key="7">
    <source>
        <dbReference type="EMBL" id="EEG06941.1"/>
    </source>
</evidence>
<feature type="transmembrane region" description="Helical" evidence="6">
    <location>
        <begin position="397"/>
        <end position="418"/>
    </location>
</feature>
<dbReference type="PANTHER" id="PTHR30250:SF28">
    <property type="entry name" value="POLYSACCHARIDE BIOSYNTHESIS PROTEIN"/>
    <property type="match status" value="1"/>
</dbReference>
<keyword evidence="4 6" id="KW-1133">Transmembrane helix</keyword>